<dbReference type="EMBL" id="CACRXK020004944">
    <property type="protein sequence ID" value="CAB4004590.1"/>
    <property type="molecule type" value="Genomic_DNA"/>
</dbReference>
<accession>A0A6S7HN22</accession>
<name>A0A6S7HN22_PARCT</name>
<sequence length="216" mass="25725">MALGRIETDISRRKLYFLGCIINSSSTQAFRKLFVRRLIQWKWKCDAVDGFIPDLIRILEKYGLMTFVTDFIKSESFPTKKQWKRIVNEAVRRKEQLVWSEKLNQKPILKLYMQAHQHLNISFWYEIWDFAPMNSNIVVDVIRLVCGSLKIDGIRIENYNCLHSFHCSFCQRCVINPVHHALLYCMNTANQREYWWTWTTDNLSGDMRSTSQFLGR</sequence>
<organism evidence="1 2">
    <name type="scientific">Paramuricea clavata</name>
    <name type="common">Red gorgonian</name>
    <name type="synonym">Violescent sea-whip</name>
    <dbReference type="NCBI Taxonomy" id="317549"/>
    <lineage>
        <taxon>Eukaryota</taxon>
        <taxon>Metazoa</taxon>
        <taxon>Cnidaria</taxon>
        <taxon>Anthozoa</taxon>
        <taxon>Octocorallia</taxon>
        <taxon>Malacalcyonacea</taxon>
        <taxon>Plexauridae</taxon>
        <taxon>Paramuricea</taxon>
    </lineage>
</organism>
<dbReference type="AlphaFoldDB" id="A0A6S7HN22"/>
<dbReference type="Proteomes" id="UP001152795">
    <property type="component" value="Unassembled WGS sequence"/>
</dbReference>
<keyword evidence="2" id="KW-1185">Reference proteome</keyword>
<comment type="caution">
    <text evidence="1">The sequence shown here is derived from an EMBL/GenBank/DDBJ whole genome shotgun (WGS) entry which is preliminary data.</text>
</comment>
<proteinExistence type="predicted"/>
<evidence type="ECO:0000313" key="2">
    <source>
        <dbReference type="Proteomes" id="UP001152795"/>
    </source>
</evidence>
<evidence type="ECO:0000313" key="1">
    <source>
        <dbReference type="EMBL" id="CAB4004590.1"/>
    </source>
</evidence>
<protein>
    <submittedName>
        <fullName evidence="1">Uncharacterized protein</fullName>
    </submittedName>
</protein>
<gene>
    <name evidence="1" type="ORF">PACLA_8A071775</name>
</gene>
<reference evidence="1" key="1">
    <citation type="submission" date="2020-04" db="EMBL/GenBank/DDBJ databases">
        <authorList>
            <person name="Alioto T."/>
            <person name="Alioto T."/>
            <person name="Gomez Garrido J."/>
        </authorList>
    </citation>
    <scope>NUCLEOTIDE SEQUENCE</scope>
    <source>
        <strain evidence="1">A484AB</strain>
    </source>
</reference>